<evidence type="ECO:0000256" key="4">
    <source>
        <dbReference type="ARBA" id="ARBA00023136"/>
    </source>
</evidence>
<dbReference type="PANTHER" id="PTHR21706">
    <property type="entry name" value="TRANSMEMBRANE PROTEIN 65"/>
    <property type="match status" value="1"/>
</dbReference>
<protein>
    <recommendedName>
        <fullName evidence="7">Transmembrane protein 65</fullName>
    </recommendedName>
</protein>
<dbReference type="Pfam" id="PF10507">
    <property type="entry name" value="TMEM65"/>
    <property type="match status" value="1"/>
</dbReference>
<dbReference type="GO" id="GO:0005739">
    <property type="term" value="C:mitochondrion"/>
    <property type="evidence" value="ECO:0007669"/>
    <property type="project" value="TreeGrafter"/>
</dbReference>
<sequence length="293" mass="32609">MATKILRTKNVHSLFYKSFSGCLSQKTTLTQFVKFQNDLNLNVNSSFKRFSLSAVISGTAGHAETTSTTQGLSKLQAQELILRLNGEERNILMSALHEYQSKQIKDEYEGQLAASRWRSKFGRPSKLPRLGDVDPTGSFCTFPEDWLSKKMAAAVPRPTTRNLVDIGIANSIPFIGFGFLDNFFMLVFGDYIDLYLGSYFCLTTMGAAALGNTLSDIMGIGSAFYVERLANRIGFRPPTLSPIQLDMNCCRNSANTGRVLGVTLGCILGMCPLFFKKNNKEKEQQKKNEVLEE</sequence>
<organism evidence="5 6">
    <name type="scientific">Psylliodes chrysocephalus</name>
    <dbReference type="NCBI Taxonomy" id="3402493"/>
    <lineage>
        <taxon>Eukaryota</taxon>
        <taxon>Metazoa</taxon>
        <taxon>Ecdysozoa</taxon>
        <taxon>Arthropoda</taxon>
        <taxon>Hexapoda</taxon>
        <taxon>Insecta</taxon>
        <taxon>Pterygota</taxon>
        <taxon>Neoptera</taxon>
        <taxon>Endopterygota</taxon>
        <taxon>Coleoptera</taxon>
        <taxon>Polyphaga</taxon>
        <taxon>Cucujiformia</taxon>
        <taxon>Chrysomeloidea</taxon>
        <taxon>Chrysomelidae</taxon>
        <taxon>Galerucinae</taxon>
        <taxon>Alticini</taxon>
        <taxon>Psylliodes</taxon>
    </lineage>
</organism>
<accession>A0A9P0CMC4</accession>
<name>A0A9P0CMC4_9CUCU</name>
<comment type="subcellular location">
    <subcellularLocation>
        <location evidence="1">Membrane</location>
        <topology evidence="1">Multi-pass membrane protein</topology>
    </subcellularLocation>
</comment>
<dbReference type="Proteomes" id="UP001153636">
    <property type="component" value="Chromosome 12"/>
</dbReference>
<evidence type="ECO:0000313" key="5">
    <source>
        <dbReference type="EMBL" id="CAH1102210.1"/>
    </source>
</evidence>
<keyword evidence="3" id="KW-1133">Transmembrane helix</keyword>
<evidence type="ECO:0000313" key="6">
    <source>
        <dbReference type="Proteomes" id="UP001153636"/>
    </source>
</evidence>
<evidence type="ECO:0008006" key="7">
    <source>
        <dbReference type="Google" id="ProtNLM"/>
    </source>
</evidence>
<proteinExistence type="predicted"/>
<reference evidence="5" key="1">
    <citation type="submission" date="2022-01" db="EMBL/GenBank/DDBJ databases">
        <authorList>
            <person name="King R."/>
        </authorList>
    </citation>
    <scope>NUCLEOTIDE SEQUENCE</scope>
</reference>
<keyword evidence="4" id="KW-0472">Membrane</keyword>
<keyword evidence="2" id="KW-0812">Transmembrane</keyword>
<evidence type="ECO:0000256" key="1">
    <source>
        <dbReference type="ARBA" id="ARBA00004141"/>
    </source>
</evidence>
<dbReference type="OrthoDB" id="430821at2759"/>
<gene>
    <name evidence="5" type="ORF">PSYICH_LOCUS3318</name>
</gene>
<keyword evidence="6" id="KW-1185">Reference proteome</keyword>
<dbReference type="InterPro" id="IPR019537">
    <property type="entry name" value="TMEM65"/>
</dbReference>
<dbReference type="GO" id="GO:0016020">
    <property type="term" value="C:membrane"/>
    <property type="evidence" value="ECO:0007669"/>
    <property type="project" value="UniProtKB-SubCell"/>
</dbReference>
<dbReference type="PANTHER" id="PTHR21706:SF15">
    <property type="entry name" value="TRANSMEMBRANE PROTEIN 65"/>
    <property type="match status" value="1"/>
</dbReference>
<evidence type="ECO:0000256" key="2">
    <source>
        <dbReference type="ARBA" id="ARBA00022692"/>
    </source>
</evidence>
<dbReference type="AlphaFoldDB" id="A0A9P0CMC4"/>
<evidence type="ECO:0000256" key="3">
    <source>
        <dbReference type="ARBA" id="ARBA00022989"/>
    </source>
</evidence>
<dbReference type="EMBL" id="OV651824">
    <property type="protein sequence ID" value="CAH1102210.1"/>
    <property type="molecule type" value="Genomic_DNA"/>
</dbReference>